<dbReference type="EMBL" id="WNKX01000006">
    <property type="protein sequence ID" value="MTW10919.1"/>
    <property type="molecule type" value="Genomic_DNA"/>
</dbReference>
<name>A0A6L6QFD3_9BURK</name>
<dbReference type="Proteomes" id="UP000472320">
    <property type="component" value="Unassembled WGS sequence"/>
</dbReference>
<dbReference type="NCBIfam" id="NF005754">
    <property type="entry name" value="PRK07578.1"/>
    <property type="match status" value="1"/>
</dbReference>
<protein>
    <submittedName>
        <fullName evidence="3">Short chain dehydrogenase</fullName>
    </submittedName>
</protein>
<dbReference type="GO" id="GO:0016491">
    <property type="term" value="F:oxidoreductase activity"/>
    <property type="evidence" value="ECO:0007669"/>
    <property type="project" value="UniProtKB-KW"/>
</dbReference>
<dbReference type="RefSeq" id="WP_155453854.1">
    <property type="nucleotide sequence ID" value="NZ_WNKX01000006.1"/>
</dbReference>
<keyword evidence="2" id="KW-0560">Oxidoreductase</keyword>
<dbReference type="Pfam" id="PF13561">
    <property type="entry name" value="adh_short_C2"/>
    <property type="match status" value="1"/>
</dbReference>
<evidence type="ECO:0000256" key="1">
    <source>
        <dbReference type="ARBA" id="ARBA00006484"/>
    </source>
</evidence>
<dbReference type="InterPro" id="IPR002347">
    <property type="entry name" value="SDR_fam"/>
</dbReference>
<dbReference type="Gene3D" id="3.40.50.720">
    <property type="entry name" value="NAD(P)-binding Rossmann-like Domain"/>
    <property type="match status" value="1"/>
</dbReference>
<dbReference type="PRINTS" id="PR00081">
    <property type="entry name" value="GDHRDH"/>
</dbReference>
<comment type="similarity">
    <text evidence="1">Belongs to the short-chain dehydrogenases/reductases (SDR) family.</text>
</comment>
<accession>A0A6L6QFD3</accession>
<dbReference type="PANTHER" id="PTHR43477">
    <property type="entry name" value="DIHYDROANTICAPSIN 7-DEHYDROGENASE"/>
    <property type="match status" value="1"/>
</dbReference>
<evidence type="ECO:0000256" key="2">
    <source>
        <dbReference type="ARBA" id="ARBA00023002"/>
    </source>
</evidence>
<comment type="caution">
    <text evidence="3">The sequence shown here is derived from an EMBL/GenBank/DDBJ whole genome shotgun (WGS) entry which is preliminary data.</text>
</comment>
<keyword evidence="4" id="KW-1185">Reference proteome</keyword>
<evidence type="ECO:0000313" key="4">
    <source>
        <dbReference type="Proteomes" id="UP000472320"/>
    </source>
</evidence>
<organism evidence="3 4">
    <name type="scientific">Massilia eburnea</name>
    <dbReference type="NCBI Taxonomy" id="1776165"/>
    <lineage>
        <taxon>Bacteria</taxon>
        <taxon>Pseudomonadati</taxon>
        <taxon>Pseudomonadota</taxon>
        <taxon>Betaproteobacteria</taxon>
        <taxon>Burkholderiales</taxon>
        <taxon>Oxalobacteraceae</taxon>
        <taxon>Telluria group</taxon>
        <taxon>Massilia</taxon>
    </lineage>
</organism>
<dbReference type="InterPro" id="IPR051122">
    <property type="entry name" value="SDR_DHRS6-like"/>
</dbReference>
<dbReference type="CDD" id="cd11731">
    <property type="entry name" value="Lin1944_like_SDR_c"/>
    <property type="match status" value="1"/>
</dbReference>
<sequence>MKKIIVIGASGTIGKGIVEQLGLRHEVITVGRNSGQFQVKIEDPASVEALFKQVGKVDGVVVAAGDLHFGPLAEMTAEQFYVGLHSKLMGQVNVALAAQKYLNDGGSITLTSGSVSENPIRYGANASTVNRAVEGFVTGAAVEMPRGLRINVISPTLVDESVEAYGPYFYGMETVPVKRVALAYSRSVEGAENGKNYRVW</sequence>
<dbReference type="AlphaFoldDB" id="A0A6L6QFD3"/>
<dbReference type="OrthoDB" id="9787486at2"/>
<gene>
    <name evidence="3" type="ORF">GM658_09915</name>
</gene>
<proteinExistence type="inferred from homology"/>
<reference evidence="3 4" key="1">
    <citation type="submission" date="2019-11" db="EMBL/GenBank/DDBJ databases">
        <title>Type strains purchased from KCTC, JCM and DSMZ.</title>
        <authorList>
            <person name="Lu H."/>
        </authorList>
    </citation>
    <scope>NUCLEOTIDE SEQUENCE [LARGE SCALE GENOMIC DNA]</scope>
    <source>
        <strain evidence="3 4">JCM 31587</strain>
    </source>
</reference>
<evidence type="ECO:0000313" key="3">
    <source>
        <dbReference type="EMBL" id="MTW10919.1"/>
    </source>
</evidence>
<dbReference type="SUPFAM" id="SSF51735">
    <property type="entry name" value="NAD(P)-binding Rossmann-fold domains"/>
    <property type="match status" value="1"/>
</dbReference>
<dbReference type="InterPro" id="IPR036291">
    <property type="entry name" value="NAD(P)-bd_dom_sf"/>
</dbReference>
<dbReference type="PANTHER" id="PTHR43477:SF1">
    <property type="entry name" value="DIHYDROANTICAPSIN 7-DEHYDROGENASE"/>
    <property type="match status" value="1"/>
</dbReference>